<evidence type="ECO:0000259" key="1">
    <source>
        <dbReference type="PROSITE" id="PS50943"/>
    </source>
</evidence>
<proteinExistence type="predicted"/>
<dbReference type="RefSeq" id="WP_014343653.1">
    <property type="nucleotide sequence ID" value="NC_016851.1"/>
</dbReference>
<dbReference type="AlphaFoldDB" id="H2ES72"/>
<dbReference type="PROSITE" id="PS50943">
    <property type="entry name" value="HTH_CROC1"/>
    <property type="match status" value="1"/>
</dbReference>
<name>H2ES72_ALIFS</name>
<evidence type="ECO:0000313" key="2">
    <source>
        <dbReference type="EMBL" id="AEY78239.1"/>
    </source>
</evidence>
<protein>
    <recommendedName>
        <fullName evidence="1">HTH cro/C1-type domain-containing protein</fullName>
    </recommendedName>
</protein>
<dbReference type="SUPFAM" id="SSF47413">
    <property type="entry name" value="lambda repressor-like DNA-binding domains"/>
    <property type="match status" value="1"/>
</dbReference>
<sequence length="102" mass="11565">MTQIEQAIIKAIKSSGLSNYEIANHLNVSRSLVGRWQNTGKISVEKLGILCELLELDANKLLKNTYLEELELPQLKQEVIQSVRKCPKEDDYLLLAVKKLLS</sequence>
<feature type="domain" description="HTH cro/C1-type" evidence="1">
    <location>
        <begin position="8"/>
        <end position="61"/>
    </location>
</feature>
<organism evidence="2">
    <name type="scientific">Aliivibrio fischeri</name>
    <name type="common">Vibrio fischeri</name>
    <dbReference type="NCBI Taxonomy" id="668"/>
    <lineage>
        <taxon>Bacteria</taxon>
        <taxon>Pseudomonadati</taxon>
        <taxon>Pseudomonadota</taxon>
        <taxon>Gammaproteobacteria</taxon>
        <taxon>Vibrionales</taxon>
        <taxon>Vibrionaceae</taxon>
        <taxon>Aliivibrio</taxon>
    </lineage>
</organism>
<keyword evidence="2" id="KW-0614">Plasmid</keyword>
<dbReference type="GO" id="GO:0003677">
    <property type="term" value="F:DNA binding"/>
    <property type="evidence" value="ECO:0007669"/>
    <property type="project" value="InterPro"/>
</dbReference>
<dbReference type="InterPro" id="IPR001387">
    <property type="entry name" value="Cro/C1-type_HTH"/>
</dbReference>
<geneLocation type="plasmid" evidence="2">
    <name>pKB1A97-67</name>
</geneLocation>
<accession>H2ES72</accession>
<dbReference type="Gene3D" id="1.10.260.40">
    <property type="entry name" value="lambda repressor-like DNA-binding domains"/>
    <property type="match status" value="1"/>
</dbReference>
<dbReference type="EMBL" id="JQ031552">
    <property type="protein sequence ID" value="AEY78239.1"/>
    <property type="molecule type" value="Genomic_DNA"/>
</dbReference>
<dbReference type="InterPro" id="IPR010982">
    <property type="entry name" value="Lambda_DNA-bd_dom_sf"/>
</dbReference>
<reference evidence="2" key="1">
    <citation type="submission" date="2011-11" db="EMBL/GenBank/DDBJ databases">
        <authorList>
            <person name="Summers A.O."/>
            <person name="Wireman J."/>
            <person name="Williams L.E."/>
        </authorList>
    </citation>
    <scope>NUCLEOTIDE SEQUENCE</scope>
    <source>
        <strain evidence="2">KB1A-97</strain>
        <plasmid evidence="2">pKB1A97-67</plasmid>
    </source>
</reference>
<dbReference type="CDD" id="cd00093">
    <property type="entry name" value="HTH_XRE"/>
    <property type="match status" value="1"/>
</dbReference>